<protein>
    <recommendedName>
        <fullName evidence="2">YhfM-like domain-containing protein</fullName>
    </recommendedName>
</protein>
<dbReference type="EMBL" id="FNJM01000006">
    <property type="protein sequence ID" value="SDP50154.1"/>
    <property type="molecule type" value="Genomic_DNA"/>
</dbReference>
<evidence type="ECO:0000313" key="4">
    <source>
        <dbReference type="Proteomes" id="UP000198597"/>
    </source>
</evidence>
<keyword evidence="4" id="KW-1185">Reference proteome</keyword>
<dbReference type="RefSeq" id="WP_089969867.1">
    <property type="nucleotide sequence ID" value="NZ_CP071376.1"/>
</dbReference>
<name>A0A1H0T817_9CLOT</name>
<dbReference type="Pfam" id="PF26353">
    <property type="entry name" value="YhfM"/>
    <property type="match status" value="1"/>
</dbReference>
<feature type="chain" id="PRO_5038903460" description="YhfM-like domain-containing protein" evidence="1">
    <location>
        <begin position="23"/>
        <end position="280"/>
    </location>
</feature>
<accession>A0A1H0T817</accession>
<sequence>MKKTKKAVAVVATILISLNFVGCNTIDNLQKKLGFKNEYFEKFQTQNIDQISIQSVRDPAFKFIVTESKAIEDMYKLLYSSKESENKTELSPDYIFEFNMGDKVEKFNYIVGAHEGNFYNDTNIFTVSSRVDEGIMKNLSFIRKPRDFEYIYYNSISNVLNLKKKEFTETPHKVGIDIQGDVDCLKYVFSTDIEAFLKKARKTIPDIELVNNNASEFDVVLTVKNKGYDSSTYKSKISVDNKKDKIQEDYYIKAKNEFREWNIVTSEANISKPNEWYEEE</sequence>
<evidence type="ECO:0000259" key="2">
    <source>
        <dbReference type="Pfam" id="PF26353"/>
    </source>
</evidence>
<feature type="signal peptide" evidence="1">
    <location>
        <begin position="1"/>
        <end position="22"/>
    </location>
</feature>
<evidence type="ECO:0000313" key="3">
    <source>
        <dbReference type="EMBL" id="SDP50154.1"/>
    </source>
</evidence>
<dbReference type="OrthoDB" id="1931871at2"/>
<reference evidence="3 4" key="1">
    <citation type="submission" date="2016-10" db="EMBL/GenBank/DDBJ databases">
        <authorList>
            <person name="de Groot N.N."/>
        </authorList>
    </citation>
    <scope>NUCLEOTIDE SEQUENCE [LARGE SCALE GENOMIC DNA]</scope>
    <source>
        <strain evidence="3 4">DSM 12272</strain>
    </source>
</reference>
<organism evidence="3 4">
    <name type="scientific">Clostridium gasigenes</name>
    <dbReference type="NCBI Taxonomy" id="94869"/>
    <lineage>
        <taxon>Bacteria</taxon>
        <taxon>Bacillati</taxon>
        <taxon>Bacillota</taxon>
        <taxon>Clostridia</taxon>
        <taxon>Eubacteriales</taxon>
        <taxon>Clostridiaceae</taxon>
        <taxon>Clostridium</taxon>
    </lineage>
</organism>
<feature type="domain" description="YhfM-like" evidence="2">
    <location>
        <begin position="45"/>
        <end position="145"/>
    </location>
</feature>
<dbReference type="GeneID" id="65308992"/>
<keyword evidence="1" id="KW-0732">Signal</keyword>
<dbReference type="InterPro" id="IPR058780">
    <property type="entry name" value="YhfM-like_dom"/>
</dbReference>
<proteinExistence type="predicted"/>
<gene>
    <name evidence="3" type="ORF">SAMN04488529_106117</name>
</gene>
<dbReference type="AlphaFoldDB" id="A0A1H0T817"/>
<dbReference type="STRING" id="94869.SAMN04488529_106117"/>
<evidence type="ECO:0000256" key="1">
    <source>
        <dbReference type="SAM" id="SignalP"/>
    </source>
</evidence>
<dbReference type="Proteomes" id="UP000198597">
    <property type="component" value="Unassembled WGS sequence"/>
</dbReference>